<feature type="region of interest" description="Disordered" evidence="1">
    <location>
        <begin position="434"/>
        <end position="453"/>
    </location>
</feature>
<proteinExistence type="predicted"/>
<evidence type="ECO:0000313" key="3">
    <source>
        <dbReference type="RefSeq" id="XP_022288287.1"/>
    </source>
</evidence>
<protein>
    <submittedName>
        <fullName evidence="3">Uncharacterized protein LOC111100569</fullName>
    </submittedName>
</protein>
<feature type="region of interest" description="Disordered" evidence="1">
    <location>
        <begin position="1"/>
        <end position="23"/>
    </location>
</feature>
<dbReference type="PANTHER" id="PTHR21446:SF6">
    <property type="entry name" value="MITOCHONDRIAL ANTIVIRAL-SIGNALING PROTEIN"/>
    <property type="match status" value="1"/>
</dbReference>
<dbReference type="OrthoDB" id="2434995at2759"/>
<dbReference type="AlphaFoldDB" id="A0A8B8A9Z6"/>
<name>A0A8B8A9Z6_CRAVI</name>
<feature type="region of interest" description="Disordered" evidence="1">
    <location>
        <begin position="331"/>
        <end position="363"/>
    </location>
</feature>
<dbReference type="Proteomes" id="UP000694844">
    <property type="component" value="Chromosome 6"/>
</dbReference>
<dbReference type="PANTHER" id="PTHR21446">
    <property type="entry name" value="DUF3504 DOMAIN-CONTAINING PROTEIN"/>
    <property type="match status" value="1"/>
</dbReference>
<dbReference type="GeneID" id="111100569"/>
<dbReference type="RefSeq" id="XP_022288287.1">
    <property type="nucleotide sequence ID" value="XM_022432579.1"/>
</dbReference>
<dbReference type="InterPro" id="IPR052787">
    <property type="entry name" value="MAVS"/>
</dbReference>
<organism evidence="2 3">
    <name type="scientific">Crassostrea virginica</name>
    <name type="common">Eastern oyster</name>
    <dbReference type="NCBI Taxonomy" id="6565"/>
    <lineage>
        <taxon>Eukaryota</taxon>
        <taxon>Metazoa</taxon>
        <taxon>Spiralia</taxon>
        <taxon>Lophotrochozoa</taxon>
        <taxon>Mollusca</taxon>
        <taxon>Bivalvia</taxon>
        <taxon>Autobranchia</taxon>
        <taxon>Pteriomorphia</taxon>
        <taxon>Ostreida</taxon>
        <taxon>Ostreoidea</taxon>
        <taxon>Ostreidae</taxon>
        <taxon>Crassostrea</taxon>
    </lineage>
</organism>
<gene>
    <name evidence="3" type="primary">LOC111100569</name>
</gene>
<feature type="compositionally biased region" description="Acidic residues" evidence="1">
    <location>
        <begin position="13"/>
        <end position="23"/>
    </location>
</feature>
<accession>A0A8B8A9Z6</accession>
<sequence length="713" mass="80523">MMSSDLITSKLDAEDEGNGNEEEPEVVIRTGVNYFKEYVEARGHNMQNIKLMPTVQIAEFLKDFYTAVKSQDVEPFPSSLKYIRTGLHKYFLKQHGIDIVKDRDFENANSVFDVTVKQVPRRCHRLRIEFEDLKKLYMGPALDLDQPDTLQNKVFFDVNLYICNRGKDFLRVMSKSDFEVGTDLEGRRYVWLKYNSKFSFKELIGGLSENDSVIHGNQIGEGMYERPGDPKCPVASFLQYLSHLHPMTEAFWQRPKRNFVSADYVWYDNTPLGNSTISKIMTRTCQMSGLFENYTNHAIKSSYIPVIENICLEAVRKSQIEAGRNSPLLQQRRQVSRTDSGIGEGSVCSDLKDTQTDDLDEPKDGLRQAKMKVLDVVHSLEVKDIRTFVEWLKTFRVEYDGGGLVVMCSPVDQANGLVRGDSKPKIDLGLINGDKMREYSPTPPPKNKSGSPAPVVLKNLDPLSKFTHQDSREKNVEDQPEDLWVAVKQVEFESVNHTYCSTAEIAPLKITVPTESSVLLSGLMDSVQVLVHNKVAPSVIPEPLKSRIFYSQHEKDVAVLSILSNKSLGVKPVPVPVAPATSEKPEVTSKLLQDKHKPVKKRSLTDLTAGIPREEFEIPPRKQPALSTIPPMLKTDLIPKFHHTSEFKPTSIYNVPMISQAPLYDRIPRTRSMPFGPVHRSHSSPLITFANSVAPSVLRSTEEGREDLRDGTK</sequence>
<evidence type="ECO:0000256" key="1">
    <source>
        <dbReference type="SAM" id="MobiDB-lite"/>
    </source>
</evidence>
<dbReference type="KEGG" id="cvn:111100569"/>
<evidence type="ECO:0000313" key="2">
    <source>
        <dbReference type="Proteomes" id="UP000694844"/>
    </source>
</evidence>
<reference evidence="3" key="1">
    <citation type="submission" date="2025-08" db="UniProtKB">
        <authorList>
            <consortium name="RefSeq"/>
        </authorList>
    </citation>
    <scope>IDENTIFICATION</scope>
    <source>
        <tissue evidence="3">Whole sample</tissue>
    </source>
</reference>
<keyword evidence="2" id="KW-1185">Reference proteome</keyword>